<comment type="caution">
    <text evidence="9">The sequence shown here is derived from an EMBL/GenBank/DDBJ whole genome shotgun (WGS) entry which is preliminary data.</text>
</comment>
<dbReference type="RefSeq" id="WP_121239954.1">
    <property type="nucleotide sequence ID" value="NZ_BHVV01000001.1"/>
</dbReference>
<gene>
    <name evidence="9" type="ORF">DFR35_0571</name>
</gene>
<accession>A0A497XKT6</accession>
<dbReference type="Proteomes" id="UP000268908">
    <property type="component" value="Unassembled WGS sequence"/>
</dbReference>
<evidence type="ECO:0000256" key="3">
    <source>
        <dbReference type="ARBA" id="ARBA00022448"/>
    </source>
</evidence>
<dbReference type="GO" id="GO:0015288">
    <property type="term" value="F:porin activity"/>
    <property type="evidence" value="ECO:0007669"/>
    <property type="project" value="TreeGrafter"/>
</dbReference>
<dbReference type="PANTHER" id="PTHR30026:SF20">
    <property type="entry name" value="OUTER MEMBRANE PROTEIN TOLC"/>
    <property type="match status" value="1"/>
</dbReference>
<protein>
    <submittedName>
        <fullName evidence="9">Outer membrane protein</fullName>
    </submittedName>
</protein>
<dbReference type="InterPro" id="IPR051906">
    <property type="entry name" value="TolC-like"/>
</dbReference>
<keyword evidence="8" id="KW-0732">Signal</keyword>
<evidence type="ECO:0000256" key="4">
    <source>
        <dbReference type="ARBA" id="ARBA00022452"/>
    </source>
</evidence>
<dbReference type="InterPro" id="IPR003423">
    <property type="entry name" value="OMP_efflux"/>
</dbReference>
<evidence type="ECO:0000313" key="10">
    <source>
        <dbReference type="Proteomes" id="UP000268908"/>
    </source>
</evidence>
<dbReference type="GO" id="GO:0009279">
    <property type="term" value="C:cell outer membrane"/>
    <property type="evidence" value="ECO:0007669"/>
    <property type="project" value="UniProtKB-SubCell"/>
</dbReference>
<keyword evidence="7" id="KW-0998">Cell outer membrane</keyword>
<name>A0A497XKT6_9PROT</name>
<dbReference type="EMBL" id="RCCI01000004">
    <property type="protein sequence ID" value="RLJ68017.1"/>
    <property type="molecule type" value="Genomic_DNA"/>
</dbReference>
<sequence length="450" mass="48191">MKKTPALLSILIAAAFGAGATLHAGPVRANDLLTVYREALAYDAQFAAARASLAAGKERESQGLAGLLPTIGLTANTTWNEEDSTRRGGGNITVSANYNSNRWLVQLTQPIFRWQNFMAYRQGELGAAQAGVQFGLARQDLIVRVAQAYFDVLLAQEAVATTEAQRTAIAEQLESAKRNFEVGTATITDTHEAQARFDLATAQEIAAQSDLVVKRQALRAVVGKEYENLKTLRSGVKLSPPQPNDIGKWVESAEQGGLNVQLGQLGLEIADKEVSKQRAGHYPTLDVVATRGRDSATQQSATLGFGYDTDRSTVGLQLSLPIFAGGYVVSKDREAVALREKALADLDNARRQSALAARQSYLGVTSGLSQVNAYEAALVSSQSALDSNKLGYEVGVRINIDVLNAQSQLFDTRQKLAKARLDTLTALLKLKSAAGTLSDEDVAAINALLD</sequence>
<evidence type="ECO:0000256" key="8">
    <source>
        <dbReference type="SAM" id="SignalP"/>
    </source>
</evidence>
<evidence type="ECO:0000313" key="9">
    <source>
        <dbReference type="EMBL" id="RLJ68017.1"/>
    </source>
</evidence>
<evidence type="ECO:0000256" key="2">
    <source>
        <dbReference type="ARBA" id="ARBA00007613"/>
    </source>
</evidence>
<evidence type="ECO:0000256" key="7">
    <source>
        <dbReference type="ARBA" id="ARBA00023237"/>
    </source>
</evidence>
<evidence type="ECO:0000256" key="1">
    <source>
        <dbReference type="ARBA" id="ARBA00004442"/>
    </source>
</evidence>
<keyword evidence="5" id="KW-0812">Transmembrane</keyword>
<dbReference type="Gene3D" id="1.20.1600.10">
    <property type="entry name" value="Outer membrane efflux proteins (OEP)"/>
    <property type="match status" value="1"/>
</dbReference>
<feature type="chain" id="PRO_5019853354" evidence="8">
    <location>
        <begin position="25"/>
        <end position="450"/>
    </location>
</feature>
<keyword evidence="4" id="KW-1134">Transmembrane beta strand</keyword>
<dbReference type="GO" id="GO:0015562">
    <property type="term" value="F:efflux transmembrane transporter activity"/>
    <property type="evidence" value="ECO:0007669"/>
    <property type="project" value="InterPro"/>
</dbReference>
<keyword evidence="10" id="KW-1185">Reference proteome</keyword>
<comment type="similarity">
    <text evidence="2">Belongs to the outer membrane factor (OMF) (TC 1.B.17) family.</text>
</comment>
<dbReference type="InterPro" id="IPR010130">
    <property type="entry name" value="T1SS_OMP_TolC"/>
</dbReference>
<organism evidence="9 10">
    <name type="scientific">Sulfurisoma sediminicola</name>
    <dbReference type="NCBI Taxonomy" id="1381557"/>
    <lineage>
        <taxon>Bacteria</taxon>
        <taxon>Pseudomonadati</taxon>
        <taxon>Pseudomonadota</taxon>
        <taxon>Betaproteobacteria</taxon>
        <taxon>Nitrosomonadales</taxon>
        <taxon>Sterolibacteriaceae</taxon>
        <taxon>Sulfurisoma</taxon>
    </lineage>
</organism>
<reference evidence="9 10" key="1">
    <citation type="submission" date="2018-10" db="EMBL/GenBank/DDBJ databases">
        <title>Genomic Encyclopedia of Type Strains, Phase IV (KMG-IV): sequencing the most valuable type-strain genomes for metagenomic binning, comparative biology and taxonomic classification.</title>
        <authorList>
            <person name="Goeker M."/>
        </authorList>
    </citation>
    <scope>NUCLEOTIDE SEQUENCE [LARGE SCALE GENOMIC DNA]</scope>
    <source>
        <strain evidence="9 10">DSM 26916</strain>
    </source>
</reference>
<proteinExistence type="inferred from homology"/>
<keyword evidence="3" id="KW-0813">Transport</keyword>
<dbReference type="NCBIfam" id="TIGR01844">
    <property type="entry name" value="type_I_sec_TolC"/>
    <property type="match status" value="1"/>
</dbReference>
<comment type="subcellular location">
    <subcellularLocation>
        <location evidence="1">Cell outer membrane</location>
    </subcellularLocation>
</comment>
<dbReference type="AlphaFoldDB" id="A0A497XKT6"/>
<dbReference type="SUPFAM" id="SSF56954">
    <property type="entry name" value="Outer membrane efflux proteins (OEP)"/>
    <property type="match status" value="1"/>
</dbReference>
<dbReference type="OrthoDB" id="9813458at2"/>
<dbReference type="GO" id="GO:1990281">
    <property type="term" value="C:efflux pump complex"/>
    <property type="evidence" value="ECO:0007669"/>
    <property type="project" value="TreeGrafter"/>
</dbReference>
<dbReference type="Pfam" id="PF02321">
    <property type="entry name" value="OEP"/>
    <property type="match status" value="2"/>
</dbReference>
<evidence type="ECO:0000256" key="6">
    <source>
        <dbReference type="ARBA" id="ARBA00023136"/>
    </source>
</evidence>
<feature type="signal peptide" evidence="8">
    <location>
        <begin position="1"/>
        <end position="24"/>
    </location>
</feature>
<evidence type="ECO:0000256" key="5">
    <source>
        <dbReference type="ARBA" id="ARBA00022692"/>
    </source>
</evidence>
<keyword evidence="6" id="KW-0472">Membrane</keyword>
<dbReference type="PANTHER" id="PTHR30026">
    <property type="entry name" value="OUTER MEMBRANE PROTEIN TOLC"/>
    <property type="match status" value="1"/>
</dbReference>